<evidence type="ECO:0000256" key="1">
    <source>
        <dbReference type="SAM" id="Phobius"/>
    </source>
</evidence>
<dbReference type="RefSeq" id="WP_119372745.1">
    <property type="nucleotide sequence ID" value="NZ_CP040792.1"/>
</dbReference>
<name>A0ABX9N7Y0_9MICO</name>
<comment type="caution">
    <text evidence="2">The sequence shown here is derived from an EMBL/GenBank/DDBJ whole genome shotgun (WGS) entry which is preliminary data.</text>
</comment>
<keyword evidence="1" id="KW-0812">Transmembrane</keyword>
<keyword evidence="3" id="KW-1185">Reference proteome</keyword>
<reference evidence="2 3" key="1">
    <citation type="submission" date="2018-08" db="EMBL/GenBank/DDBJ databases">
        <title>Genome Sequence of Clavibacter michiganensis Subspecies type strains, and the Atypical Peach-Colored Strains Isolated from Tomato.</title>
        <authorList>
            <person name="Osdaghi E."/>
            <person name="Portier P."/>
            <person name="Briand M."/>
            <person name="Jacques M.-A."/>
        </authorList>
    </citation>
    <scope>NUCLEOTIDE SEQUENCE [LARGE SCALE GENOMIC DNA]</scope>
    <source>
        <strain evidence="2 3">CFBP 8216</strain>
    </source>
</reference>
<feature type="transmembrane region" description="Helical" evidence="1">
    <location>
        <begin position="42"/>
        <end position="61"/>
    </location>
</feature>
<accession>A0ABX9N7Y0</accession>
<organism evidence="2 3">
    <name type="scientific">Clavibacter californiensis</name>
    <dbReference type="NCBI Taxonomy" id="1401995"/>
    <lineage>
        <taxon>Bacteria</taxon>
        <taxon>Bacillati</taxon>
        <taxon>Actinomycetota</taxon>
        <taxon>Actinomycetes</taxon>
        <taxon>Micrococcales</taxon>
        <taxon>Microbacteriaceae</taxon>
        <taxon>Clavibacter</taxon>
    </lineage>
</organism>
<protein>
    <recommendedName>
        <fullName evidence="4">Cardiolipin synthase N-terminal domain-containing protein</fullName>
    </recommendedName>
</protein>
<sequence length="81" mass="8567">MSDALIGGVVVAPLALAYVALIVTALVQVVRDRTLAGLSRDLWIAALVLMTVVGAIAWYGVGHRTTDAQRAVQRLRLGLSL</sequence>
<dbReference type="Proteomes" id="UP000265355">
    <property type="component" value="Unassembled WGS sequence"/>
</dbReference>
<evidence type="ECO:0008006" key="4">
    <source>
        <dbReference type="Google" id="ProtNLM"/>
    </source>
</evidence>
<dbReference type="EMBL" id="QWEE01000058">
    <property type="protein sequence ID" value="RII92968.1"/>
    <property type="molecule type" value="Genomic_DNA"/>
</dbReference>
<gene>
    <name evidence="2" type="ORF">DZF98_05595</name>
</gene>
<evidence type="ECO:0000313" key="2">
    <source>
        <dbReference type="EMBL" id="RII92968.1"/>
    </source>
</evidence>
<evidence type="ECO:0000313" key="3">
    <source>
        <dbReference type="Proteomes" id="UP000265355"/>
    </source>
</evidence>
<keyword evidence="1" id="KW-1133">Transmembrane helix</keyword>
<proteinExistence type="predicted"/>
<keyword evidence="1" id="KW-0472">Membrane</keyword>
<feature type="transmembrane region" description="Helical" evidence="1">
    <location>
        <begin position="6"/>
        <end position="30"/>
    </location>
</feature>